<evidence type="ECO:0000313" key="14">
    <source>
        <dbReference type="EMBL" id="KAK8049599.1"/>
    </source>
</evidence>
<keyword evidence="5 12" id="KW-0999">Mitochondrion inner membrane</keyword>
<evidence type="ECO:0000256" key="5">
    <source>
        <dbReference type="ARBA" id="ARBA00022792"/>
    </source>
</evidence>
<evidence type="ECO:0000256" key="8">
    <source>
        <dbReference type="ARBA" id="ARBA00022989"/>
    </source>
</evidence>
<evidence type="ECO:0000256" key="3">
    <source>
        <dbReference type="ARBA" id="ARBA00022448"/>
    </source>
</evidence>
<evidence type="ECO:0000256" key="2">
    <source>
        <dbReference type="ARBA" id="ARBA00006837"/>
    </source>
</evidence>
<dbReference type="Pfam" id="PF08566">
    <property type="entry name" value="Pam17"/>
    <property type="match status" value="1"/>
</dbReference>
<evidence type="ECO:0000256" key="6">
    <source>
        <dbReference type="ARBA" id="ARBA00022927"/>
    </source>
</evidence>
<reference evidence="14 15" key="1">
    <citation type="submission" date="2023-01" db="EMBL/GenBank/DDBJ databases">
        <title>Analysis of 21 Apiospora genomes using comparative genomics revels a genus with tremendous synthesis potential of carbohydrate active enzymes and secondary metabolites.</title>
        <authorList>
            <person name="Sorensen T."/>
        </authorList>
    </citation>
    <scope>NUCLEOTIDE SEQUENCE [LARGE SCALE GENOMIC DNA]</scope>
    <source>
        <strain evidence="14 15">CBS 135458</strain>
    </source>
</reference>
<proteinExistence type="inferred from homology"/>
<evidence type="ECO:0000313" key="15">
    <source>
        <dbReference type="Proteomes" id="UP001480595"/>
    </source>
</evidence>
<sequence length="245" mass="26776">MLATNAHIMRLGTLGRRSLQLPSASGVTKAAPLTTPSCFAPRHFTTSVLTRQMRPGTCKPPSLQCQFVARRPASSSSTTTTTTTTSGPTGPACSARDLNWDTFFKLRKTRRRYQLACSLVTMLVGGSMASMVLVNLDMDWMGSIPLDPFITLGLMTMGSAALGWLAGPSLGSAIFYTLKRGVKQPMAMKEAEFFARIKKNRVDPSVSSVGNPVPDYYGEKISSVAGYRQWMKDQRAFNKKRTSFV</sequence>
<keyword evidence="3 12" id="KW-0813">Transport</keyword>
<evidence type="ECO:0000256" key="9">
    <source>
        <dbReference type="ARBA" id="ARBA00023010"/>
    </source>
</evidence>
<dbReference type="EMBL" id="JAQQWL010000011">
    <property type="protein sequence ID" value="KAK8049599.1"/>
    <property type="molecule type" value="Genomic_DNA"/>
</dbReference>
<keyword evidence="11 12" id="KW-0472">Membrane</keyword>
<protein>
    <recommendedName>
        <fullName evidence="12">Presequence translocated-associated motor subunit PAM17</fullName>
    </recommendedName>
</protein>
<feature type="compositionally biased region" description="Low complexity" evidence="13">
    <location>
        <begin position="74"/>
        <end position="86"/>
    </location>
</feature>
<dbReference type="Proteomes" id="UP001480595">
    <property type="component" value="Unassembled WGS sequence"/>
</dbReference>
<evidence type="ECO:0000256" key="13">
    <source>
        <dbReference type="SAM" id="MobiDB-lite"/>
    </source>
</evidence>
<comment type="similarity">
    <text evidence="2 12">Belongs to the PAM17 family.</text>
</comment>
<evidence type="ECO:0000256" key="10">
    <source>
        <dbReference type="ARBA" id="ARBA00023128"/>
    </source>
</evidence>
<accession>A0ABR1TSK8</accession>
<dbReference type="PANTHER" id="PTHR28021:SF1">
    <property type="entry name" value="PRESEQUENCE TRANSLOCATED-ASSOCIATED MOTOR SUBUNIT PAM17, MITOCHONDRIAL"/>
    <property type="match status" value="1"/>
</dbReference>
<organism evidence="14 15">
    <name type="scientific">Apiospora phragmitis</name>
    <dbReference type="NCBI Taxonomy" id="2905665"/>
    <lineage>
        <taxon>Eukaryota</taxon>
        <taxon>Fungi</taxon>
        <taxon>Dikarya</taxon>
        <taxon>Ascomycota</taxon>
        <taxon>Pezizomycotina</taxon>
        <taxon>Sordariomycetes</taxon>
        <taxon>Xylariomycetidae</taxon>
        <taxon>Amphisphaeriales</taxon>
        <taxon>Apiosporaceae</taxon>
        <taxon>Apiospora</taxon>
    </lineage>
</organism>
<comment type="caution">
    <text evidence="14">The sequence shown here is derived from an EMBL/GenBank/DDBJ whole genome shotgun (WGS) entry which is preliminary data.</text>
</comment>
<name>A0ABR1TSK8_9PEZI</name>
<feature type="transmembrane region" description="Helical" evidence="12">
    <location>
        <begin position="154"/>
        <end position="178"/>
    </location>
</feature>
<evidence type="ECO:0000256" key="4">
    <source>
        <dbReference type="ARBA" id="ARBA00022692"/>
    </source>
</evidence>
<feature type="transmembrane region" description="Helical" evidence="12">
    <location>
        <begin position="113"/>
        <end position="134"/>
    </location>
</feature>
<dbReference type="PANTHER" id="PTHR28021">
    <property type="entry name" value="PRESEQUENCE TRANSLOCATED-ASSOCIATED MOTOR SUBUNIT PAM17, MITOCHONDRIAL"/>
    <property type="match status" value="1"/>
</dbReference>
<keyword evidence="4 12" id="KW-0812">Transmembrane</keyword>
<keyword evidence="6 12" id="KW-0653">Protein transport</keyword>
<keyword evidence="10 12" id="KW-0496">Mitochondrion</keyword>
<evidence type="ECO:0000256" key="11">
    <source>
        <dbReference type="ARBA" id="ARBA00023136"/>
    </source>
</evidence>
<dbReference type="GeneID" id="92095801"/>
<gene>
    <name evidence="14" type="ORF">PG994_011329</name>
</gene>
<evidence type="ECO:0000256" key="12">
    <source>
        <dbReference type="RuleBase" id="RU367146"/>
    </source>
</evidence>
<dbReference type="RefSeq" id="XP_066711848.1">
    <property type="nucleotide sequence ID" value="XM_066862738.1"/>
</dbReference>
<comment type="subunit">
    <text evidence="12">Component of the PAM complex.</text>
</comment>
<feature type="region of interest" description="Disordered" evidence="13">
    <location>
        <begin position="69"/>
        <end position="91"/>
    </location>
</feature>
<comment type="function">
    <text evidence="12">Component of the PAM complex, a complex required for the translocation of transit peptide-containing proteins from the inner membrane into the mitochondrial matrix in an ATP-dependent manner.</text>
</comment>
<evidence type="ECO:0000256" key="1">
    <source>
        <dbReference type="ARBA" id="ARBA00004448"/>
    </source>
</evidence>
<dbReference type="InterPro" id="IPR013875">
    <property type="entry name" value="Pam17"/>
</dbReference>
<keyword evidence="9 12" id="KW-0811">Translocation</keyword>
<evidence type="ECO:0000256" key="7">
    <source>
        <dbReference type="ARBA" id="ARBA00022946"/>
    </source>
</evidence>
<comment type="subcellular location">
    <subcellularLocation>
        <location evidence="1 12">Mitochondrion inner membrane</location>
        <topology evidence="1 12">Multi-pass membrane protein</topology>
    </subcellularLocation>
</comment>
<keyword evidence="8 12" id="KW-1133">Transmembrane helix</keyword>
<keyword evidence="15" id="KW-1185">Reference proteome</keyword>
<keyword evidence="7" id="KW-0809">Transit peptide</keyword>